<proteinExistence type="predicted"/>
<organism evidence="3 4">
    <name type="scientific">Podospora appendiculata</name>
    <dbReference type="NCBI Taxonomy" id="314037"/>
    <lineage>
        <taxon>Eukaryota</taxon>
        <taxon>Fungi</taxon>
        <taxon>Dikarya</taxon>
        <taxon>Ascomycota</taxon>
        <taxon>Pezizomycotina</taxon>
        <taxon>Sordariomycetes</taxon>
        <taxon>Sordariomycetidae</taxon>
        <taxon>Sordariales</taxon>
        <taxon>Podosporaceae</taxon>
        <taxon>Podospora</taxon>
    </lineage>
</organism>
<reference evidence="3" key="1">
    <citation type="journal article" date="2023" name="Mol. Phylogenet. Evol.">
        <title>Genome-scale phylogeny and comparative genomics of the fungal order Sordariales.</title>
        <authorList>
            <person name="Hensen N."/>
            <person name="Bonometti L."/>
            <person name="Westerberg I."/>
            <person name="Brannstrom I.O."/>
            <person name="Guillou S."/>
            <person name="Cros-Aarteil S."/>
            <person name="Calhoun S."/>
            <person name="Haridas S."/>
            <person name="Kuo A."/>
            <person name="Mondo S."/>
            <person name="Pangilinan J."/>
            <person name="Riley R."/>
            <person name="LaButti K."/>
            <person name="Andreopoulos B."/>
            <person name="Lipzen A."/>
            <person name="Chen C."/>
            <person name="Yan M."/>
            <person name="Daum C."/>
            <person name="Ng V."/>
            <person name="Clum A."/>
            <person name="Steindorff A."/>
            <person name="Ohm R.A."/>
            <person name="Martin F."/>
            <person name="Silar P."/>
            <person name="Natvig D.O."/>
            <person name="Lalanne C."/>
            <person name="Gautier V."/>
            <person name="Ament-Velasquez S.L."/>
            <person name="Kruys A."/>
            <person name="Hutchinson M.I."/>
            <person name="Powell A.J."/>
            <person name="Barry K."/>
            <person name="Miller A.N."/>
            <person name="Grigoriev I.V."/>
            <person name="Debuchy R."/>
            <person name="Gladieux P."/>
            <person name="Hiltunen Thoren M."/>
            <person name="Johannesson H."/>
        </authorList>
    </citation>
    <scope>NUCLEOTIDE SEQUENCE</scope>
    <source>
        <strain evidence="3">CBS 314.62</strain>
    </source>
</reference>
<gene>
    <name evidence="3" type="ORF">B0T22DRAFT_162454</name>
</gene>
<keyword evidence="4" id="KW-1185">Reference proteome</keyword>
<reference evidence="3" key="2">
    <citation type="submission" date="2023-06" db="EMBL/GenBank/DDBJ databases">
        <authorList>
            <consortium name="Lawrence Berkeley National Laboratory"/>
            <person name="Haridas S."/>
            <person name="Hensen N."/>
            <person name="Bonometti L."/>
            <person name="Westerberg I."/>
            <person name="Brannstrom I.O."/>
            <person name="Guillou S."/>
            <person name="Cros-Aarteil S."/>
            <person name="Calhoun S."/>
            <person name="Kuo A."/>
            <person name="Mondo S."/>
            <person name="Pangilinan J."/>
            <person name="Riley R."/>
            <person name="Labutti K."/>
            <person name="Andreopoulos B."/>
            <person name="Lipzen A."/>
            <person name="Chen C."/>
            <person name="Yanf M."/>
            <person name="Daum C."/>
            <person name="Ng V."/>
            <person name="Clum A."/>
            <person name="Steindorff A."/>
            <person name="Ohm R."/>
            <person name="Martin F."/>
            <person name="Silar P."/>
            <person name="Natvig D."/>
            <person name="Lalanne C."/>
            <person name="Gautier V."/>
            <person name="Ament-Velasquez S.L."/>
            <person name="Kruys A."/>
            <person name="Hutchinson M.I."/>
            <person name="Powell A.J."/>
            <person name="Barry K."/>
            <person name="Miller A.N."/>
            <person name="Grigoriev I.V."/>
            <person name="Debuchy R."/>
            <person name="Gladieux P."/>
            <person name="Thoren M.H."/>
            <person name="Johannesson H."/>
        </authorList>
    </citation>
    <scope>NUCLEOTIDE SEQUENCE</scope>
    <source>
        <strain evidence="3">CBS 314.62</strain>
    </source>
</reference>
<dbReference type="EMBL" id="JAULSO010000002">
    <property type="protein sequence ID" value="KAK3688826.1"/>
    <property type="molecule type" value="Genomic_DNA"/>
</dbReference>
<dbReference type="InterPro" id="IPR001810">
    <property type="entry name" value="F-box_dom"/>
</dbReference>
<accession>A0AAE0XAG7</accession>
<sequence length="469" mass="53636">MAARDQRVAGQLENLPMELMEPILAGLELRDIISLSEWAGPRLCAALAISPAWRDIWPSSPERQADLRILASLRVPVGSRLFDPTGGALNVTPRAYRRRLARNREVYLHPDREQYRFFESTVVKTFGAVCSMLPDWQRDNMARSFLLHSTSVGDMLNSEDEYLNPARSQVAQMKKFLDEYAAAQTALNEEKAGQLHRLAELYATHHSRLKMPLAPQAPCKNVEHIPQQLAITARHVMRVMDAGLNQQRPTKEGRCRFRYPHACLVPYDWSLHLWLRFMREHPPPLDVLKPSMRWVVGDLVKRLSLALDWQTTDAQTRSSPPEYMMRHIQIVSEGINTIRRRNRGEKDDPFAGEESYRYTKVSGAGMARTRVIDGTPTFVPYEEVSRALFTPGQRVLLPPVYKGEMEWLVSFVTMVEWIEAMYPELASHVKSTSPRPTSTPISAAQKKRKERVALKRRVHRDLQVGALIA</sequence>
<comment type="caution">
    <text evidence="3">The sequence shown here is derived from an EMBL/GenBank/DDBJ whole genome shotgun (WGS) entry which is preliminary data.</text>
</comment>
<evidence type="ECO:0000259" key="2">
    <source>
        <dbReference type="PROSITE" id="PS50181"/>
    </source>
</evidence>
<feature type="domain" description="F-box" evidence="2">
    <location>
        <begin position="9"/>
        <end position="36"/>
    </location>
</feature>
<dbReference type="Proteomes" id="UP001270362">
    <property type="component" value="Unassembled WGS sequence"/>
</dbReference>
<protein>
    <recommendedName>
        <fullName evidence="2">F-box domain-containing protein</fullName>
    </recommendedName>
</protein>
<evidence type="ECO:0000313" key="3">
    <source>
        <dbReference type="EMBL" id="KAK3688826.1"/>
    </source>
</evidence>
<evidence type="ECO:0000313" key="4">
    <source>
        <dbReference type="Proteomes" id="UP001270362"/>
    </source>
</evidence>
<name>A0AAE0XAG7_9PEZI</name>
<feature type="compositionally biased region" description="Low complexity" evidence="1">
    <location>
        <begin position="431"/>
        <end position="440"/>
    </location>
</feature>
<dbReference type="AlphaFoldDB" id="A0AAE0XAG7"/>
<dbReference type="PROSITE" id="PS50181">
    <property type="entry name" value="FBOX"/>
    <property type="match status" value="1"/>
</dbReference>
<evidence type="ECO:0000256" key="1">
    <source>
        <dbReference type="SAM" id="MobiDB-lite"/>
    </source>
</evidence>
<feature type="region of interest" description="Disordered" evidence="1">
    <location>
        <begin position="428"/>
        <end position="447"/>
    </location>
</feature>